<sequence>MLSTVEANRVDFAHSDADPAENEVASIMTGSSQDRNTSRPFAYFNQLDSALYAVPRKNPMPKELTCFASLDSGIAFPSVPTRLRETYIEEPSPPPVPKRRFHPHDVYHYPPLNVQIPNGPVYQQRSFPIYYTRPMLSYEPLVRTVFIMNSPETRNFQMHPVFSPYPPPALPPRVGRHASGSSTTSNHESSPHFHRPPRTNFPKVHEPSAYWDKSVFRLAGHLDCSCDYVRANTGMWPAKSWLQQHYHSVLECTCPHEDVHNYFERAATQPGCSTIALLPERETAILDDLVDSTSDEDEIVSRASLERRRNSTLQFIQDQKQQELTLQGQLRSEHHLEEPDEDNNKKEFHIKVMDSGPRLRKISSEDDDLKTLGDCLLDDSVWMLASATKPQKQVIQIAEPTELPPTAEEDQESCYDNLQEDGRAYEFEEVDKMDYRLLKIRELDIVEERPEESDIYDSKSPSCDHIKKQQHRASPKQTDLLEDDGEGWLADSRDSSVEFDSDERKVSGEERQSPEPERRASQINISSEPVSPEHIKQPPRSGALLWDILRRRKRELIEKVSQSSNYFSRRPKSHRNVSFC</sequence>
<feature type="region of interest" description="Disordered" evidence="1">
    <location>
        <begin position="449"/>
        <end position="540"/>
    </location>
</feature>
<protein>
    <submittedName>
        <fullName evidence="2">Protein unc-13 C</fullName>
    </submittedName>
</protein>
<organism evidence="2 3">
    <name type="scientific">Cichlidogyrus casuarinus</name>
    <dbReference type="NCBI Taxonomy" id="1844966"/>
    <lineage>
        <taxon>Eukaryota</taxon>
        <taxon>Metazoa</taxon>
        <taxon>Spiralia</taxon>
        <taxon>Lophotrochozoa</taxon>
        <taxon>Platyhelminthes</taxon>
        <taxon>Monogenea</taxon>
        <taxon>Monopisthocotylea</taxon>
        <taxon>Dactylogyridea</taxon>
        <taxon>Ancyrocephalidae</taxon>
        <taxon>Cichlidogyrus</taxon>
    </lineage>
</organism>
<evidence type="ECO:0000313" key="2">
    <source>
        <dbReference type="EMBL" id="KAL3311335.1"/>
    </source>
</evidence>
<dbReference type="Proteomes" id="UP001626550">
    <property type="component" value="Unassembled WGS sequence"/>
</dbReference>
<feature type="compositionally biased region" description="Low complexity" evidence="1">
    <location>
        <begin position="179"/>
        <end position="188"/>
    </location>
</feature>
<feature type="region of interest" description="Disordered" evidence="1">
    <location>
        <begin position="169"/>
        <end position="201"/>
    </location>
</feature>
<dbReference type="EMBL" id="JBJKFK010002287">
    <property type="protein sequence ID" value="KAL3311335.1"/>
    <property type="molecule type" value="Genomic_DNA"/>
</dbReference>
<dbReference type="AlphaFoldDB" id="A0ABD2PVX2"/>
<feature type="compositionally biased region" description="Basic and acidic residues" evidence="1">
    <location>
        <begin position="491"/>
        <end position="520"/>
    </location>
</feature>
<proteinExistence type="predicted"/>
<reference evidence="2 3" key="1">
    <citation type="submission" date="2024-11" db="EMBL/GenBank/DDBJ databases">
        <title>Adaptive evolution of stress response genes in parasites aligns with host niche diversity.</title>
        <authorList>
            <person name="Hahn C."/>
            <person name="Resl P."/>
        </authorList>
    </citation>
    <scope>NUCLEOTIDE SEQUENCE [LARGE SCALE GENOMIC DNA]</scope>
    <source>
        <strain evidence="2">EGGRZ-B1_66</strain>
        <tissue evidence="2">Body</tissue>
    </source>
</reference>
<accession>A0ABD2PVX2</accession>
<comment type="caution">
    <text evidence="2">The sequence shown here is derived from an EMBL/GenBank/DDBJ whole genome shotgun (WGS) entry which is preliminary data.</text>
</comment>
<gene>
    <name evidence="2" type="primary">UNC13C_3</name>
    <name evidence="2" type="ORF">Ciccas_010085</name>
</gene>
<keyword evidence="3" id="KW-1185">Reference proteome</keyword>
<evidence type="ECO:0000256" key="1">
    <source>
        <dbReference type="SAM" id="MobiDB-lite"/>
    </source>
</evidence>
<name>A0ABD2PVX2_9PLAT</name>
<evidence type="ECO:0000313" key="3">
    <source>
        <dbReference type="Proteomes" id="UP001626550"/>
    </source>
</evidence>